<dbReference type="AlphaFoldDB" id="F0V1V7"/>
<keyword evidence="1" id="KW-1133">Transmembrane helix</keyword>
<gene>
    <name evidence="2" type="ORF">MSUIS_05450</name>
</gene>
<dbReference type="Proteomes" id="UP000008645">
    <property type="component" value="Chromosome"/>
</dbReference>
<dbReference type="RefSeq" id="WP_013609241.1">
    <property type="nucleotide sequence ID" value="NC_015153.1"/>
</dbReference>
<dbReference type="EMBL" id="FQ790233">
    <property type="protein sequence ID" value="CBZ40638.1"/>
    <property type="molecule type" value="Genomic_DNA"/>
</dbReference>
<sequence length="62" mass="6809">MTFLSKILTGMLVMGSSGALVAIGGYVAKDNIFSNQEQKKTQIPEVKEMDQSFYDTLYSLGI</sequence>
<name>F0V1V7_MYCS3</name>
<keyword evidence="1" id="KW-0812">Transmembrane</keyword>
<organism evidence="2 3">
    <name type="scientific">Mycoplasma suis (strain KI_3806)</name>
    <dbReference type="NCBI Taxonomy" id="708248"/>
    <lineage>
        <taxon>Bacteria</taxon>
        <taxon>Bacillati</taxon>
        <taxon>Mycoplasmatota</taxon>
        <taxon>Mollicutes</taxon>
        <taxon>Mycoplasmataceae</taxon>
        <taxon>Mycoplasma</taxon>
    </lineage>
</organism>
<proteinExistence type="predicted"/>
<feature type="transmembrane region" description="Helical" evidence="1">
    <location>
        <begin position="7"/>
        <end position="28"/>
    </location>
</feature>
<reference evidence="2 3" key="1">
    <citation type="journal article" date="2011" name="J. Bacteriol.">
        <title>Complete genome sequence of the hemotrophic Mycoplasma suis strain KI3806.</title>
        <authorList>
            <person name="Oehlerking J."/>
            <person name="Kube M."/>
            <person name="Felder K.M."/>
            <person name="Matter D."/>
            <person name="Wittenbrink M.M."/>
            <person name="Schwarzenbach S."/>
            <person name="Kramer M.M."/>
            <person name="Hoelzle K."/>
            <person name="Hoelzle L.E."/>
        </authorList>
    </citation>
    <scope>NUCLEOTIDE SEQUENCE [LARGE SCALE GENOMIC DNA]</scope>
    <source>
        <strain evidence="3">KI_3806</strain>
    </source>
</reference>
<accession>F0V1V7</accession>
<keyword evidence="1" id="KW-0472">Membrane</keyword>
<protein>
    <submittedName>
        <fullName evidence="2">Uncharacterized protein</fullName>
    </submittedName>
</protein>
<evidence type="ECO:0000313" key="2">
    <source>
        <dbReference type="EMBL" id="CBZ40638.1"/>
    </source>
</evidence>
<evidence type="ECO:0000313" key="3">
    <source>
        <dbReference type="Proteomes" id="UP000008645"/>
    </source>
</evidence>
<evidence type="ECO:0000256" key="1">
    <source>
        <dbReference type="SAM" id="Phobius"/>
    </source>
</evidence>
<dbReference type="HOGENOM" id="CLU_2899394_0_0_14"/>
<dbReference type="KEGG" id="msk:MSUIS_05450"/>